<keyword evidence="3" id="KW-1185">Reference proteome</keyword>
<comment type="caution">
    <text evidence="2">The sequence shown here is derived from an EMBL/GenBank/DDBJ whole genome shotgun (WGS) entry which is preliminary data.</text>
</comment>
<dbReference type="Proteomes" id="UP001515480">
    <property type="component" value="Unassembled WGS sequence"/>
</dbReference>
<organism evidence="2 3">
    <name type="scientific">Prymnesium parvum</name>
    <name type="common">Toxic golden alga</name>
    <dbReference type="NCBI Taxonomy" id="97485"/>
    <lineage>
        <taxon>Eukaryota</taxon>
        <taxon>Haptista</taxon>
        <taxon>Haptophyta</taxon>
        <taxon>Prymnesiophyceae</taxon>
        <taxon>Prymnesiales</taxon>
        <taxon>Prymnesiaceae</taxon>
        <taxon>Prymnesium</taxon>
    </lineage>
</organism>
<name>A0AB34JGS4_PRYPA</name>
<evidence type="ECO:0000313" key="3">
    <source>
        <dbReference type="Proteomes" id="UP001515480"/>
    </source>
</evidence>
<proteinExistence type="predicted"/>
<sequence>MVKGTKKELVMVSTQGGRSLSSPHPSAMPRPPVQSEAMETASHDDVHDLARKPLRANKWREQELLANVDSTATRPSAATCETFATKGKCARWRANQTLVKGQYHQHRIKVPKRLKPAKPASQNKWARSIVFGAHAHPFEKHAARLTPVQLGMFAALQAQIARTQFIGNLASIMAGSSGVGASAAPPLQAFAANNADAAALLSLGVESSHTQAIEANAEQVEGLADSKEREMQPSIGLQLLAACSKKLTT</sequence>
<protein>
    <submittedName>
        <fullName evidence="2">Uncharacterized protein</fullName>
    </submittedName>
</protein>
<dbReference type="AlphaFoldDB" id="A0AB34JGS4"/>
<reference evidence="2 3" key="1">
    <citation type="journal article" date="2024" name="Science">
        <title>Giant polyketide synthase enzymes in the biosynthesis of giant marine polyether toxins.</title>
        <authorList>
            <person name="Fallon T.R."/>
            <person name="Shende V.V."/>
            <person name="Wierzbicki I.H."/>
            <person name="Pendleton A.L."/>
            <person name="Watervoot N.F."/>
            <person name="Auber R.P."/>
            <person name="Gonzalez D.J."/>
            <person name="Wisecaver J.H."/>
            <person name="Moore B.S."/>
        </authorList>
    </citation>
    <scope>NUCLEOTIDE SEQUENCE [LARGE SCALE GENOMIC DNA]</scope>
    <source>
        <strain evidence="2 3">12B1</strain>
    </source>
</reference>
<evidence type="ECO:0000256" key="1">
    <source>
        <dbReference type="SAM" id="MobiDB-lite"/>
    </source>
</evidence>
<feature type="compositionally biased region" description="Polar residues" evidence="1">
    <location>
        <begin position="12"/>
        <end position="24"/>
    </location>
</feature>
<evidence type="ECO:0000313" key="2">
    <source>
        <dbReference type="EMBL" id="KAL1520728.1"/>
    </source>
</evidence>
<accession>A0AB34JGS4</accession>
<gene>
    <name evidence="2" type="ORF">AB1Y20_022296</name>
</gene>
<dbReference type="EMBL" id="JBGBPQ010000008">
    <property type="protein sequence ID" value="KAL1520728.1"/>
    <property type="molecule type" value="Genomic_DNA"/>
</dbReference>
<feature type="region of interest" description="Disordered" evidence="1">
    <location>
        <begin position="12"/>
        <end position="37"/>
    </location>
</feature>